<dbReference type="GO" id="GO:0000976">
    <property type="term" value="F:transcription cis-regulatory region binding"/>
    <property type="evidence" value="ECO:0007669"/>
    <property type="project" value="TreeGrafter"/>
</dbReference>
<keyword evidence="3" id="KW-0804">Transcription</keyword>
<accession>A0A4P7SER9</accession>
<dbReference type="InterPro" id="IPR050109">
    <property type="entry name" value="HTH-type_TetR-like_transc_reg"/>
</dbReference>
<evidence type="ECO:0000259" key="6">
    <source>
        <dbReference type="PROSITE" id="PS50977"/>
    </source>
</evidence>
<feature type="region of interest" description="Disordered" evidence="5">
    <location>
        <begin position="83"/>
        <end position="112"/>
    </location>
</feature>
<protein>
    <submittedName>
        <fullName evidence="7">TetR/AcrR family transcriptional regulator</fullName>
    </submittedName>
</protein>
<dbReference type="EMBL" id="CP039291">
    <property type="protein sequence ID" value="QCB92340.1"/>
    <property type="molecule type" value="Genomic_DNA"/>
</dbReference>
<feature type="domain" description="HTH tetR-type" evidence="6">
    <location>
        <begin position="113"/>
        <end position="173"/>
    </location>
</feature>
<dbReference type="OrthoDB" id="3211155at2"/>
<dbReference type="PROSITE" id="PS50977">
    <property type="entry name" value="HTH_TETR_2"/>
    <property type="match status" value="1"/>
</dbReference>
<dbReference type="AlphaFoldDB" id="A0A4P7SER9"/>
<dbReference type="Proteomes" id="UP000296469">
    <property type="component" value="Chromosome"/>
</dbReference>
<evidence type="ECO:0000256" key="2">
    <source>
        <dbReference type="ARBA" id="ARBA00023125"/>
    </source>
</evidence>
<dbReference type="SUPFAM" id="SSF46689">
    <property type="entry name" value="Homeodomain-like"/>
    <property type="match status" value="1"/>
</dbReference>
<proteinExistence type="predicted"/>
<evidence type="ECO:0000313" key="8">
    <source>
        <dbReference type="Proteomes" id="UP000296469"/>
    </source>
</evidence>
<dbReference type="Pfam" id="PF00440">
    <property type="entry name" value="TetR_N"/>
    <property type="match status" value="1"/>
</dbReference>
<dbReference type="PRINTS" id="PR00455">
    <property type="entry name" value="HTHTETR"/>
</dbReference>
<evidence type="ECO:0000313" key="7">
    <source>
        <dbReference type="EMBL" id="QCB92340.1"/>
    </source>
</evidence>
<dbReference type="Gene3D" id="1.10.357.10">
    <property type="entry name" value="Tetracycline Repressor, domain 2"/>
    <property type="match status" value="1"/>
</dbReference>
<gene>
    <name evidence="7" type="ORF">E5225_00980</name>
</gene>
<evidence type="ECO:0000256" key="4">
    <source>
        <dbReference type="PROSITE-ProRule" id="PRU00335"/>
    </source>
</evidence>
<name>A0A4P7SER9_9CELL</name>
<organism evidence="7 8">
    <name type="scientific">Cellulomonas shaoxiangyii</name>
    <dbReference type="NCBI Taxonomy" id="2566013"/>
    <lineage>
        <taxon>Bacteria</taxon>
        <taxon>Bacillati</taxon>
        <taxon>Actinomycetota</taxon>
        <taxon>Actinomycetes</taxon>
        <taxon>Micrococcales</taxon>
        <taxon>Cellulomonadaceae</taxon>
        <taxon>Cellulomonas</taxon>
    </lineage>
</organism>
<dbReference type="InterPro" id="IPR009057">
    <property type="entry name" value="Homeodomain-like_sf"/>
</dbReference>
<keyword evidence="8" id="KW-1185">Reference proteome</keyword>
<dbReference type="RefSeq" id="WP_135972275.1">
    <property type="nucleotide sequence ID" value="NZ_CP039291.1"/>
</dbReference>
<evidence type="ECO:0000256" key="5">
    <source>
        <dbReference type="SAM" id="MobiDB-lite"/>
    </source>
</evidence>
<feature type="compositionally biased region" description="Basic and acidic residues" evidence="5">
    <location>
        <begin position="103"/>
        <end position="112"/>
    </location>
</feature>
<dbReference type="PANTHER" id="PTHR30055:SF234">
    <property type="entry name" value="HTH-TYPE TRANSCRIPTIONAL REGULATOR BETI"/>
    <property type="match status" value="1"/>
</dbReference>
<dbReference type="PANTHER" id="PTHR30055">
    <property type="entry name" value="HTH-TYPE TRANSCRIPTIONAL REGULATOR RUTR"/>
    <property type="match status" value="1"/>
</dbReference>
<reference evidence="7 8" key="1">
    <citation type="submission" date="2019-04" db="EMBL/GenBank/DDBJ databases">
        <title>Isolation and identification of Cellulomonas shaoxiangyii sp. Nov. isolated from feces of the Tibetan antelopes (Pantholops hodgsonii) in the Qinghai-Tibet plateau of China.</title>
        <authorList>
            <person name="Tian Z."/>
        </authorList>
    </citation>
    <scope>NUCLEOTIDE SEQUENCE [LARGE SCALE GENOMIC DNA]</scope>
    <source>
        <strain evidence="7 8">Z28</strain>
    </source>
</reference>
<evidence type="ECO:0000256" key="3">
    <source>
        <dbReference type="ARBA" id="ARBA00023163"/>
    </source>
</evidence>
<keyword evidence="1" id="KW-0805">Transcription regulation</keyword>
<evidence type="ECO:0000256" key="1">
    <source>
        <dbReference type="ARBA" id="ARBA00023015"/>
    </source>
</evidence>
<dbReference type="InterPro" id="IPR001647">
    <property type="entry name" value="HTH_TetR"/>
</dbReference>
<keyword evidence="2 4" id="KW-0238">DNA-binding</keyword>
<feature type="DNA-binding region" description="H-T-H motif" evidence="4">
    <location>
        <begin position="136"/>
        <end position="155"/>
    </location>
</feature>
<dbReference type="KEGG" id="celz:E5225_00980"/>
<sequence>MASDHEDPLSTATRALVDATTTLSRLFGEQARTVVPEVGDAVAQSLREASRGLAQASESMAHTAATAAHAAVDRAEAGARAAAGRAGDAADRAEGAARSAAGRADDRRRQKVDRTRADLLAAAARVIAAKGYEGASVGDIAAEAGYTKGAVYAHFASKEEVFLTLARDQLHVTIDSPDATLPGVTVDGVDEEALTHWLCGVQDDPRVLLSLEFLAYGLRHPEASGELARLHVASHQVLAEQVAEVRRARQGDDAAPGTTQDDYDTALAVISVLNVAALEGRLTGSPHLSPQAGARIIARLLS</sequence>
<dbReference type="GO" id="GO:0003700">
    <property type="term" value="F:DNA-binding transcription factor activity"/>
    <property type="evidence" value="ECO:0007669"/>
    <property type="project" value="TreeGrafter"/>
</dbReference>